<dbReference type="EC" id="1.20.4.1" evidence="4"/>
<proteinExistence type="inferred from homology"/>
<name>A0ABU8XUY1_9PROT</name>
<accession>A0ABU8XUY1</accession>
<dbReference type="RefSeq" id="WP_418160089.1">
    <property type="nucleotide sequence ID" value="NZ_JBBLZC010000013.1"/>
</dbReference>
<dbReference type="PROSITE" id="PS51186">
    <property type="entry name" value="GNAT"/>
    <property type="match status" value="1"/>
</dbReference>
<dbReference type="EMBL" id="JBBLZC010000013">
    <property type="protein sequence ID" value="MEK0084240.1"/>
    <property type="molecule type" value="Genomic_DNA"/>
</dbReference>
<reference evidence="8 9" key="1">
    <citation type="submission" date="2024-01" db="EMBL/GenBank/DDBJ databases">
        <title>Multi-omics insights into the function and evolution of sodium benzoate biodegradation pathways in Benzoatithermus flavus gen. nov., sp. nov. from hot spring.</title>
        <authorList>
            <person name="Hu C.-J."/>
            <person name="Li W.-J."/>
        </authorList>
    </citation>
    <scope>NUCLEOTIDE SEQUENCE [LARGE SCALE GENOMIC DNA]</scope>
    <source>
        <strain evidence="8 9">SYSU G07066</strain>
    </source>
</reference>
<dbReference type="InterPro" id="IPR036249">
    <property type="entry name" value="Thioredoxin-like_sf"/>
</dbReference>
<gene>
    <name evidence="8" type="primary">arsN2</name>
    <name evidence="8" type="ORF">U1T56_13840</name>
</gene>
<dbReference type="CDD" id="cd03034">
    <property type="entry name" value="ArsC_ArsC"/>
    <property type="match status" value="1"/>
</dbReference>
<keyword evidence="2" id="KW-0059">Arsenical resistance</keyword>
<comment type="similarity">
    <text evidence="1 6">Belongs to the ArsC family.</text>
</comment>
<dbReference type="NCBIfam" id="NF040501">
    <property type="entry name" value="resist_ArsN2"/>
    <property type="match status" value="1"/>
</dbReference>
<dbReference type="Proteomes" id="UP001375743">
    <property type="component" value="Unassembled WGS sequence"/>
</dbReference>
<dbReference type="InterPro" id="IPR006660">
    <property type="entry name" value="Arsenate_reductase-like"/>
</dbReference>
<dbReference type="Gene3D" id="3.40.630.30">
    <property type="match status" value="1"/>
</dbReference>
<evidence type="ECO:0000313" key="9">
    <source>
        <dbReference type="Proteomes" id="UP001375743"/>
    </source>
</evidence>
<dbReference type="Pfam" id="PF00583">
    <property type="entry name" value="Acetyltransf_1"/>
    <property type="match status" value="1"/>
</dbReference>
<evidence type="ECO:0000256" key="6">
    <source>
        <dbReference type="PROSITE-ProRule" id="PRU01282"/>
    </source>
</evidence>
<evidence type="ECO:0000256" key="4">
    <source>
        <dbReference type="ARBA" id="ARBA00038969"/>
    </source>
</evidence>
<evidence type="ECO:0000256" key="1">
    <source>
        <dbReference type="ARBA" id="ARBA00007198"/>
    </source>
</evidence>
<dbReference type="NCBIfam" id="TIGR00014">
    <property type="entry name" value="arsC"/>
    <property type="match status" value="1"/>
</dbReference>
<dbReference type="SUPFAM" id="SSF55729">
    <property type="entry name" value="Acyl-CoA N-acyltransferases (Nat)"/>
    <property type="match status" value="1"/>
</dbReference>
<evidence type="ECO:0000256" key="2">
    <source>
        <dbReference type="ARBA" id="ARBA00022849"/>
    </source>
</evidence>
<dbReference type="PANTHER" id="PTHR30041">
    <property type="entry name" value="ARSENATE REDUCTASE"/>
    <property type="match status" value="1"/>
</dbReference>
<dbReference type="SUPFAM" id="SSF52833">
    <property type="entry name" value="Thioredoxin-like"/>
    <property type="match status" value="1"/>
</dbReference>
<dbReference type="InterPro" id="IPR000182">
    <property type="entry name" value="GNAT_dom"/>
</dbReference>
<dbReference type="PROSITE" id="PS51353">
    <property type="entry name" value="ARSC"/>
    <property type="match status" value="1"/>
</dbReference>
<comment type="caution">
    <text evidence="8">The sequence shown here is derived from an EMBL/GenBank/DDBJ whole genome shotgun (WGS) entry which is preliminary data.</text>
</comment>
<evidence type="ECO:0000313" key="8">
    <source>
        <dbReference type="EMBL" id="MEK0084240.1"/>
    </source>
</evidence>
<feature type="domain" description="N-acetyltransferase" evidence="7">
    <location>
        <begin position="132"/>
        <end position="275"/>
    </location>
</feature>
<protein>
    <recommendedName>
        <fullName evidence="5">Arsenate reductase</fullName>
        <ecNumber evidence="4">1.20.4.1</ecNumber>
    </recommendedName>
</protein>
<dbReference type="Gene3D" id="3.40.30.10">
    <property type="entry name" value="Glutaredoxin"/>
    <property type="match status" value="1"/>
</dbReference>
<keyword evidence="3" id="KW-0560">Oxidoreductase</keyword>
<evidence type="ECO:0000256" key="3">
    <source>
        <dbReference type="ARBA" id="ARBA00023002"/>
    </source>
</evidence>
<dbReference type="PANTHER" id="PTHR30041:SF5">
    <property type="entry name" value="ARSENATE REDUCTASE-RELATED"/>
    <property type="match status" value="1"/>
</dbReference>
<dbReference type="Pfam" id="PF03960">
    <property type="entry name" value="ArsC"/>
    <property type="match status" value="1"/>
</dbReference>
<evidence type="ECO:0000256" key="5">
    <source>
        <dbReference type="ARBA" id="ARBA00039879"/>
    </source>
</evidence>
<organism evidence="8 9">
    <name type="scientific">Benzoatithermus flavus</name>
    <dbReference type="NCBI Taxonomy" id="3108223"/>
    <lineage>
        <taxon>Bacteria</taxon>
        <taxon>Pseudomonadati</taxon>
        <taxon>Pseudomonadota</taxon>
        <taxon>Alphaproteobacteria</taxon>
        <taxon>Geminicoccales</taxon>
        <taxon>Geminicoccaceae</taxon>
        <taxon>Benzoatithermus</taxon>
    </lineage>
</organism>
<dbReference type="CDD" id="cd04301">
    <property type="entry name" value="NAT_SF"/>
    <property type="match status" value="1"/>
</dbReference>
<keyword evidence="9" id="KW-1185">Reference proteome</keyword>
<dbReference type="InterPro" id="IPR016181">
    <property type="entry name" value="Acyl_CoA_acyltransferase"/>
</dbReference>
<dbReference type="InterPro" id="IPR006659">
    <property type="entry name" value="Arsenate_reductase"/>
</dbReference>
<sequence>MTITLYHNPDCGTSRNVLAVLQRTGQPLAVIEYLKDPPSRGTLQDLLHRLQMRPKDLARRRGTPFAALGLADPATGDDAVLAAMLEHPILINRPIVVAGARAVLCRPSDLVFDLVPPPPGEDLHKQDGSLWLIDGPLPPDDPDLGTALAAAGLLVADLAEAGNRAFFAYRTTGGRLVGYAGLELLGEDALLRSLLILPAWRGQGLGRAATALALRRAFDFGARRAWLLTTDAVDFFARAGFQRADRAAAPAAVRATRQLAGLCPASAVLMQRAIEP</sequence>
<evidence type="ECO:0000259" key="7">
    <source>
        <dbReference type="PROSITE" id="PS51186"/>
    </source>
</evidence>